<dbReference type="FunFam" id="3.40.50.300:FF:000679">
    <property type="entry name" value="Thymidylate kinase"/>
    <property type="match status" value="1"/>
</dbReference>
<protein>
    <recommendedName>
        <fullName evidence="4">Thymidylate kinase</fullName>
        <ecNumber evidence="3">2.7.4.9</ecNumber>
    </recommendedName>
</protein>
<dbReference type="Pfam" id="PF02223">
    <property type="entry name" value="Thymidylate_kin"/>
    <property type="match status" value="1"/>
</dbReference>
<evidence type="ECO:0000256" key="8">
    <source>
        <dbReference type="ARBA" id="ARBA00022777"/>
    </source>
</evidence>
<keyword evidence="7" id="KW-0547">Nucleotide-binding</keyword>
<dbReference type="EMBL" id="CAJVRM010000365">
    <property type="protein sequence ID" value="CAG8980195.1"/>
    <property type="molecule type" value="Genomic_DNA"/>
</dbReference>
<sequence length="237" mass="26527">MAISEAYPYREPSTPVSRGAFIVIEGLDKAGKTTQAQKLCDTLYAQGHNVKTLRFPDRTTPIGRMINSYLENTTEMDDHAIHLLFSANRWERASYIKQQISLGTTIICDRYYYSGMVYSASKNNPALSLDWARSPEVGLPRPDRVIFLDLSAAEAEKRGGYGEEKYEKREMQERVRERFLGLTVRGGEESTDMTVIDAGSSVEEVAESILSDVAKVVRDVESGLRRELGTVGAWSQS</sequence>
<dbReference type="GO" id="GO:0005634">
    <property type="term" value="C:nucleus"/>
    <property type="evidence" value="ECO:0007669"/>
    <property type="project" value="TreeGrafter"/>
</dbReference>
<dbReference type="InterPro" id="IPR018095">
    <property type="entry name" value="Thymidylate_kin_CS"/>
</dbReference>
<dbReference type="NCBIfam" id="TIGR00041">
    <property type="entry name" value="DTMP_kinase"/>
    <property type="match status" value="1"/>
</dbReference>
<comment type="caution">
    <text evidence="11">The sequence shown here is derived from an EMBL/GenBank/DDBJ whole genome shotgun (WGS) entry which is preliminary data.</text>
</comment>
<dbReference type="CDD" id="cd01672">
    <property type="entry name" value="TMPK"/>
    <property type="match status" value="1"/>
</dbReference>
<dbReference type="GO" id="GO:0006235">
    <property type="term" value="P:dTTP biosynthetic process"/>
    <property type="evidence" value="ECO:0007669"/>
    <property type="project" value="TreeGrafter"/>
</dbReference>
<evidence type="ECO:0000256" key="1">
    <source>
        <dbReference type="ARBA" id="ARBA00004992"/>
    </source>
</evidence>
<evidence type="ECO:0000256" key="7">
    <source>
        <dbReference type="ARBA" id="ARBA00022741"/>
    </source>
</evidence>
<dbReference type="Proteomes" id="UP000701801">
    <property type="component" value="Unassembled WGS sequence"/>
</dbReference>
<dbReference type="PANTHER" id="PTHR10344:SF1">
    <property type="entry name" value="THYMIDYLATE KINASE"/>
    <property type="match status" value="1"/>
</dbReference>
<evidence type="ECO:0000259" key="10">
    <source>
        <dbReference type="Pfam" id="PF02223"/>
    </source>
</evidence>
<keyword evidence="6" id="KW-0545">Nucleotide biosynthesis</keyword>
<comment type="similarity">
    <text evidence="2">Belongs to the thymidylate kinase family.</text>
</comment>
<dbReference type="InterPro" id="IPR027417">
    <property type="entry name" value="P-loop_NTPase"/>
</dbReference>
<evidence type="ECO:0000256" key="3">
    <source>
        <dbReference type="ARBA" id="ARBA00012980"/>
    </source>
</evidence>
<accession>A0A9N9LRX4</accession>
<reference evidence="11" key="1">
    <citation type="submission" date="2021-07" db="EMBL/GenBank/DDBJ databases">
        <authorList>
            <person name="Durling M."/>
        </authorList>
    </citation>
    <scope>NUCLEOTIDE SEQUENCE</scope>
</reference>
<evidence type="ECO:0000256" key="4">
    <source>
        <dbReference type="ARBA" id="ARBA00017144"/>
    </source>
</evidence>
<comment type="pathway">
    <text evidence="1">Pyrimidine metabolism; dTTP biosynthesis.</text>
</comment>
<evidence type="ECO:0000256" key="9">
    <source>
        <dbReference type="ARBA" id="ARBA00022840"/>
    </source>
</evidence>
<dbReference type="GO" id="GO:0005829">
    <property type="term" value="C:cytosol"/>
    <property type="evidence" value="ECO:0007669"/>
    <property type="project" value="TreeGrafter"/>
</dbReference>
<evidence type="ECO:0000313" key="12">
    <source>
        <dbReference type="Proteomes" id="UP000701801"/>
    </source>
</evidence>
<gene>
    <name evidence="11" type="ORF">HYALB_00012387</name>
</gene>
<feature type="domain" description="Thymidylate kinase-like" evidence="10">
    <location>
        <begin position="24"/>
        <end position="209"/>
    </location>
</feature>
<evidence type="ECO:0000256" key="5">
    <source>
        <dbReference type="ARBA" id="ARBA00022679"/>
    </source>
</evidence>
<dbReference type="EC" id="2.7.4.9" evidence="3"/>
<evidence type="ECO:0000313" key="11">
    <source>
        <dbReference type="EMBL" id="CAG8980195.1"/>
    </source>
</evidence>
<dbReference type="SUPFAM" id="SSF52540">
    <property type="entry name" value="P-loop containing nucleoside triphosphate hydrolases"/>
    <property type="match status" value="1"/>
</dbReference>
<organism evidence="11 12">
    <name type="scientific">Hymenoscyphus albidus</name>
    <dbReference type="NCBI Taxonomy" id="595503"/>
    <lineage>
        <taxon>Eukaryota</taxon>
        <taxon>Fungi</taxon>
        <taxon>Dikarya</taxon>
        <taxon>Ascomycota</taxon>
        <taxon>Pezizomycotina</taxon>
        <taxon>Leotiomycetes</taxon>
        <taxon>Helotiales</taxon>
        <taxon>Helotiaceae</taxon>
        <taxon>Hymenoscyphus</taxon>
    </lineage>
</organism>
<dbReference type="HAMAP" id="MF_00165">
    <property type="entry name" value="Thymidylate_kinase"/>
    <property type="match status" value="1"/>
</dbReference>
<dbReference type="GO" id="GO:0004798">
    <property type="term" value="F:dTMP kinase activity"/>
    <property type="evidence" value="ECO:0007669"/>
    <property type="project" value="UniProtKB-EC"/>
</dbReference>
<dbReference type="AlphaFoldDB" id="A0A9N9LRX4"/>
<dbReference type="PROSITE" id="PS01331">
    <property type="entry name" value="THYMIDYLATE_KINASE"/>
    <property type="match status" value="1"/>
</dbReference>
<keyword evidence="12" id="KW-1185">Reference proteome</keyword>
<dbReference type="GO" id="GO:0004550">
    <property type="term" value="F:nucleoside diphosphate kinase activity"/>
    <property type="evidence" value="ECO:0007669"/>
    <property type="project" value="TreeGrafter"/>
</dbReference>
<dbReference type="GO" id="GO:0006233">
    <property type="term" value="P:dTDP biosynthetic process"/>
    <property type="evidence" value="ECO:0007669"/>
    <property type="project" value="InterPro"/>
</dbReference>
<dbReference type="InterPro" id="IPR018094">
    <property type="entry name" value="Thymidylate_kinase"/>
</dbReference>
<keyword evidence="8" id="KW-0418">Kinase</keyword>
<proteinExistence type="inferred from homology"/>
<dbReference type="GO" id="GO:0005524">
    <property type="term" value="F:ATP binding"/>
    <property type="evidence" value="ECO:0007669"/>
    <property type="project" value="UniProtKB-KW"/>
</dbReference>
<keyword evidence="5" id="KW-0808">Transferase</keyword>
<keyword evidence="9" id="KW-0067">ATP-binding</keyword>
<evidence type="ECO:0000256" key="6">
    <source>
        <dbReference type="ARBA" id="ARBA00022727"/>
    </source>
</evidence>
<name>A0A9N9LRX4_9HELO</name>
<dbReference type="GO" id="GO:0006227">
    <property type="term" value="P:dUDP biosynthetic process"/>
    <property type="evidence" value="ECO:0007669"/>
    <property type="project" value="TreeGrafter"/>
</dbReference>
<dbReference type="InterPro" id="IPR039430">
    <property type="entry name" value="Thymidylate_kin-like_dom"/>
</dbReference>
<dbReference type="Gene3D" id="3.40.50.300">
    <property type="entry name" value="P-loop containing nucleotide triphosphate hydrolases"/>
    <property type="match status" value="1"/>
</dbReference>
<evidence type="ECO:0000256" key="2">
    <source>
        <dbReference type="ARBA" id="ARBA00009776"/>
    </source>
</evidence>
<dbReference type="PANTHER" id="PTHR10344">
    <property type="entry name" value="THYMIDYLATE KINASE"/>
    <property type="match status" value="1"/>
</dbReference>
<dbReference type="OrthoDB" id="425602at2759"/>